<dbReference type="Pfam" id="PF11396">
    <property type="entry name" value="PepSY_like"/>
    <property type="match status" value="1"/>
</dbReference>
<dbReference type="Gene3D" id="3.40.1420.30">
    <property type="match status" value="1"/>
</dbReference>
<proteinExistence type="predicted"/>
<name>A0A6L5XEI0_9BACT</name>
<protein>
    <recommendedName>
        <fullName evidence="1">Putative beta-lactamase-inhibitor-like PepSY-like domain-containing protein</fullName>
    </recommendedName>
</protein>
<keyword evidence="3" id="KW-1185">Reference proteome</keyword>
<evidence type="ECO:0000259" key="1">
    <source>
        <dbReference type="Pfam" id="PF11396"/>
    </source>
</evidence>
<sequence length="140" mass="15505">MALLGVLAYQTPAIAGNDKPITVRELPARAKQVVNTHFRGKNVAVVTVERQFVGKSYDVVFASGEKLEFDRNGNWTEIDCKKSRVPAALVPSAIKNYVRKNYSGATIVQIEKARSGYEVQLSTGLELTFNKNFKVIDIDT</sequence>
<comment type="caution">
    <text evidence="2">The sequence shown here is derived from an EMBL/GenBank/DDBJ whole genome shotgun (WGS) entry which is preliminary data.</text>
</comment>
<evidence type="ECO:0000313" key="2">
    <source>
        <dbReference type="EMBL" id="MSS18227.1"/>
    </source>
</evidence>
<dbReference type="InterPro" id="IPR021533">
    <property type="entry name" value="PepSY-like"/>
</dbReference>
<dbReference type="Proteomes" id="UP000483362">
    <property type="component" value="Unassembled WGS sequence"/>
</dbReference>
<reference evidence="2 3" key="1">
    <citation type="submission" date="2019-08" db="EMBL/GenBank/DDBJ databases">
        <title>In-depth cultivation of the pig gut microbiome towards novel bacterial diversity and tailored functional studies.</title>
        <authorList>
            <person name="Wylensek D."/>
            <person name="Hitch T.C.A."/>
            <person name="Clavel T."/>
        </authorList>
    </citation>
    <scope>NUCLEOTIDE SEQUENCE [LARGE SCALE GENOMIC DNA]</scope>
    <source>
        <strain evidence="2 3">Oil-RF-744-WCA-WT-10</strain>
    </source>
</reference>
<dbReference type="SUPFAM" id="SSF160574">
    <property type="entry name" value="BT0923-like"/>
    <property type="match status" value="1"/>
</dbReference>
<dbReference type="AlphaFoldDB" id="A0A6L5XEI0"/>
<accession>A0A6L5XEI0</accession>
<evidence type="ECO:0000313" key="3">
    <source>
        <dbReference type="Proteomes" id="UP000483362"/>
    </source>
</evidence>
<dbReference type="EMBL" id="VULT01000018">
    <property type="protein sequence ID" value="MSS18227.1"/>
    <property type="molecule type" value="Genomic_DNA"/>
</dbReference>
<gene>
    <name evidence="2" type="ORF">FYJ29_10715</name>
</gene>
<organism evidence="2 3">
    <name type="scientific">Sodaliphilus pleomorphus</name>
    <dbReference type="NCBI Taxonomy" id="2606626"/>
    <lineage>
        <taxon>Bacteria</taxon>
        <taxon>Pseudomonadati</taxon>
        <taxon>Bacteroidota</taxon>
        <taxon>Bacteroidia</taxon>
        <taxon>Bacteroidales</taxon>
        <taxon>Muribaculaceae</taxon>
        <taxon>Sodaliphilus</taxon>
    </lineage>
</organism>
<feature type="domain" description="Putative beta-lactamase-inhibitor-like PepSY-like" evidence="1">
    <location>
        <begin position="55"/>
        <end position="136"/>
    </location>
</feature>